<comment type="function">
    <text evidence="1 10">Controls the rotational direction of flagella during chemotaxis.</text>
</comment>
<dbReference type="EMBL" id="FQZS01000014">
    <property type="protein sequence ID" value="SHJ05825.1"/>
    <property type="molecule type" value="Genomic_DNA"/>
</dbReference>
<evidence type="ECO:0000313" key="12">
    <source>
        <dbReference type="Proteomes" id="UP000184442"/>
    </source>
</evidence>
<sequence>MKKNNILLIIVVVLLIVVIALGVALITAQSNSENDESIKVNKNITMYSFDQSFVSNVKDSNKILKVTVQLELANSKVQEIISARNPELRHEINLLLRSKTEEDLKGAEGQSNLQKEILSVVRKLLNSDKILNVYFDEFIMQ</sequence>
<comment type="similarity">
    <text evidence="3 10">Belongs to the FliL family.</text>
</comment>
<evidence type="ECO:0000256" key="2">
    <source>
        <dbReference type="ARBA" id="ARBA00004162"/>
    </source>
</evidence>
<dbReference type="Proteomes" id="UP000184442">
    <property type="component" value="Unassembled WGS sequence"/>
</dbReference>
<keyword evidence="5 10" id="KW-0145">Chemotaxis</keyword>
<evidence type="ECO:0000256" key="6">
    <source>
        <dbReference type="ARBA" id="ARBA00022692"/>
    </source>
</evidence>
<dbReference type="AlphaFoldDB" id="A0A1M6G786"/>
<reference evidence="11 12" key="1">
    <citation type="submission" date="2016-11" db="EMBL/GenBank/DDBJ databases">
        <authorList>
            <person name="Jaros S."/>
            <person name="Januszkiewicz K."/>
            <person name="Wedrychowicz H."/>
        </authorList>
    </citation>
    <scope>NUCLEOTIDE SEQUENCE [LARGE SCALE GENOMIC DNA]</scope>
    <source>
        <strain evidence="11 12">DSM 19022</strain>
    </source>
</reference>
<keyword evidence="11" id="KW-0282">Flagellum</keyword>
<dbReference type="Pfam" id="PF03748">
    <property type="entry name" value="FliL"/>
    <property type="match status" value="1"/>
</dbReference>
<evidence type="ECO:0000256" key="7">
    <source>
        <dbReference type="ARBA" id="ARBA00022779"/>
    </source>
</evidence>
<dbReference type="STRING" id="1122184.SAMN02745176_02270"/>
<dbReference type="InterPro" id="IPR005503">
    <property type="entry name" value="FliL"/>
</dbReference>
<evidence type="ECO:0000313" key="11">
    <source>
        <dbReference type="EMBL" id="SHJ05825.1"/>
    </source>
</evidence>
<evidence type="ECO:0000256" key="1">
    <source>
        <dbReference type="ARBA" id="ARBA00002254"/>
    </source>
</evidence>
<evidence type="ECO:0000256" key="8">
    <source>
        <dbReference type="ARBA" id="ARBA00022989"/>
    </source>
</evidence>
<keyword evidence="11" id="KW-0969">Cilium</keyword>
<proteinExistence type="inferred from homology"/>
<dbReference type="GO" id="GO:0006935">
    <property type="term" value="P:chemotaxis"/>
    <property type="evidence" value="ECO:0007669"/>
    <property type="project" value="UniProtKB-KW"/>
</dbReference>
<evidence type="ECO:0000256" key="4">
    <source>
        <dbReference type="ARBA" id="ARBA00022475"/>
    </source>
</evidence>
<organism evidence="11 12">
    <name type="scientific">Lutispora thermophila DSM 19022</name>
    <dbReference type="NCBI Taxonomy" id="1122184"/>
    <lineage>
        <taxon>Bacteria</taxon>
        <taxon>Bacillati</taxon>
        <taxon>Bacillota</taxon>
        <taxon>Clostridia</taxon>
        <taxon>Lutisporales</taxon>
        <taxon>Lutisporaceae</taxon>
        <taxon>Lutispora</taxon>
    </lineage>
</organism>
<keyword evidence="12" id="KW-1185">Reference proteome</keyword>
<evidence type="ECO:0000256" key="5">
    <source>
        <dbReference type="ARBA" id="ARBA00022500"/>
    </source>
</evidence>
<keyword evidence="11" id="KW-0966">Cell projection</keyword>
<evidence type="ECO:0000256" key="3">
    <source>
        <dbReference type="ARBA" id="ARBA00008281"/>
    </source>
</evidence>
<protein>
    <recommendedName>
        <fullName evidence="10">Flagellar protein FliL</fullName>
    </recommendedName>
</protein>
<dbReference type="RefSeq" id="WP_175548413.1">
    <property type="nucleotide sequence ID" value="NZ_FQZS01000014.1"/>
</dbReference>
<dbReference type="GO" id="GO:0005886">
    <property type="term" value="C:plasma membrane"/>
    <property type="evidence" value="ECO:0007669"/>
    <property type="project" value="UniProtKB-SubCell"/>
</dbReference>
<name>A0A1M6G786_9FIRM</name>
<comment type="subcellular location">
    <subcellularLocation>
        <location evidence="2">Cell membrane</location>
        <topology evidence="2">Single-pass membrane protein</topology>
    </subcellularLocation>
</comment>
<keyword evidence="7 10" id="KW-0283">Flagellar rotation</keyword>
<accession>A0A1M6G786</accession>
<keyword evidence="6" id="KW-0812">Transmembrane</keyword>
<evidence type="ECO:0000256" key="10">
    <source>
        <dbReference type="RuleBase" id="RU364125"/>
    </source>
</evidence>
<dbReference type="GO" id="GO:0071978">
    <property type="term" value="P:bacterial-type flagellum-dependent swarming motility"/>
    <property type="evidence" value="ECO:0007669"/>
    <property type="project" value="TreeGrafter"/>
</dbReference>
<gene>
    <name evidence="11" type="ORF">SAMN02745176_02270</name>
</gene>
<keyword evidence="4 10" id="KW-1003">Cell membrane</keyword>
<keyword evidence="9 10" id="KW-0472">Membrane</keyword>
<dbReference type="GO" id="GO:0009425">
    <property type="term" value="C:bacterial-type flagellum basal body"/>
    <property type="evidence" value="ECO:0007669"/>
    <property type="project" value="InterPro"/>
</dbReference>
<keyword evidence="8" id="KW-1133">Transmembrane helix</keyword>
<evidence type="ECO:0000256" key="9">
    <source>
        <dbReference type="ARBA" id="ARBA00023136"/>
    </source>
</evidence>
<dbReference type="PANTHER" id="PTHR35091:SF2">
    <property type="entry name" value="FLAGELLAR PROTEIN FLIL"/>
    <property type="match status" value="1"/>
</dbReference>
<dbReference type="PANTHER" id="PTHR35091">
    <property type="entry name" value="FLAGELLAR PROTEIN FLIL"/>
    <property type="match status" value="1"/>
</dbReference>